<keyword evidence="2" id="KW-1185">Reference proteome</keyword>
<evidence type="ECO:0008006" key="3">
    <source>
        <dbReference type="Google" id="ProtNLM"/>
    </source>
</evidence>
<dbReference type="RefSeq" id="WP_191277340.1">
    <property type="nucleotide sequence ID" value="NZ_BNAD01000001.1"/>
</dbReference>
<comment type="caution">
    <text evidence="1">The sequence shown here is derived from an EMBL/GenBank/DDBJ whole genome shotgun (WGS) entry which is preliminary data.</text>
</comment>
<dbReference type="EMBL" id="BNAD01000001">
    <property type="protein sequence ID" value="GHE14844.1"/>
    <property type="molecule type" value="Genomic_DNA"/>
</dbReference>
<evidence type="ECO:0000313" key="1">
    <source>
        <dbReference type="EMBL" id="GHE14844.1"/>
    </source>
</evidence>
<proteinExistence type="predicted"/>
<sequence>MPRGLMLNDADCGFCMRTARLVLRLGVDIDSSTVQAADLDALGVDPARAVVEMPYVHPDGRVDYGHRAFASILRTGPLSWRLVGRLVTAPGVDPLARRTYAWVAANRHRMPGGTAACELQR</sequence>
<organism evidence="1 2">
    <name type="scientific">Nocardioides flavus</name>
    <name type="common">ex Wang et al. 2016</name>
    <dbReference type="NCBI Taxonomy" id="2058780"/>
    <lineage>
        <taxon>Bacteria</taxon>
        <taxon>Bacillati</taxon>
        <taxon>Actinomycetota</taxon>
        <taxon>Actinomycetes</taxon>
        <taxon>Propionibacteriales</taxon>
        <taxon>Nocardioidaceae</taxon>
        <taxon>Nocardioides</taxon>
    </lineage>
</organism>
<reference evidence="2" key="1">
    <citation type="journal article" date="2019" name="Int. J. Syst. Evol. Microbiol.">
        <title>The Global Catalogue of Microorganisms (GCM) 10K type strain sequencing project: providing services to taxonomists for standard genome sequencing and annotation.</title>
        <authorList>
            <consortium name="The Broad Institute Genomics Platform"/>
            <consortium name="The Broad Institute Genome Sequencing Center for Infectious Disease"/>
            <person name="Wu L."/>
            <person name="Ma J."/>
        </authorList>
    </citation>
    <scope>NUCLEOTIDE SEQUENCE [LARGE SCALE GENOMIC DNA]</scope>
    <source>
        <strain evidence="2">CGMCC 1.12791</strain>
    </source>
</reference>
<dbReference type="Pfam" id="PF04134">
    <property type="entry name" value="DCC1-like"/>
    <property type="match status" value="1"/>
</dbReference>
<protein>
    <recommendedName>
        <fullName evidence="3">DUF393 domain-containing protein</fullName>
    </recommendedName>
</protein>
<evidence type="ECO:0000313" key="2">
    <source>
        <dbReference type="Proteomes" id="UP000597341"/>
    </source>
</evidence>
<gene>
    <name evidence="1" type="ORF">GCM10011376_00250</name>
</gene>
<dbReference type="InterPro" id="IPR007263">
    <property type="entry name" value="DCC1-like"/>
</dbReference>
<name>A0ABQ3HEC6_9ACTN</name>
<dbReference type="Proteomes" id="UP000597341">
    <property type="component" value="Unassembled WGS sequence"/>
</dbReference>
<accession>A0ABQ3HEC6</accession>